<feature type="domain" description="RNA polymerase sigma factor 70 region 4 type 2" evidence="8">
    <location>
        <begin position="131"/>
        <end position="182"/>
    </location>
</feature>
<dbReference type="GO" id="GO:0003677">
    <property type="term" value="F:DNA binding"/>
    <property type="evidence" value="ECO:0007669"/>
    <property type="project" value="UniProtKB-KW"/>
</dbReference>
<dbReference type="InterPro" id="IPR013325">
    <property type="entry name" value="RNA_pol_sigma_r2"/>
</dbReference>
<gene>
    <name evidence="9" type="ORF">DQ384_27610</name>
</gene>
<keyword evidence="4 6" id="KW-0238">DNA-binding</keyword>
<dbReference type="Pfam" id="PF08281">
    <property type="entry name" value="Sigma70_r4_2"/>
    <property type="match status" value="1"/>
</dbReference>
<keyword evidence="3 6" id="KW-0731">Sigma factor</keyword>
<dbReference type="SUPFAM" id="SSF88659">
    <property type="entry name" value="Sigma3 and sigma4 domains of RNA polymerase sigma factors"/>
    <property type="match status" value="1"/>
</dbReference>
<evidence type="ECO:0000256" key="2">
    <source>
        <dbReference type="ARBA" id="ARBA00023015"/>
    </source>
</evidence>
<keyword evidence="10" id="KW-1185">Reference proteome</keyword>
<comment type="similarity">
    <text evidence="1 6">Belongs to the sigma-70 factor family. ECF subfamily.</text>
</comment>
<reference evidence="9 10" key="1">
    <citation type="submission" date="2018-06" db="EMBL/GenBank/DDBJ databases">
        <title>Sphaerisporangium craniellae sp. nov., isolated from a marine sponge in the South China Sea.</title>
        <authorList>
            <person name="Li L."/>
        </authorList>
    </citation>
    <scope>NUCLEOTIDE SEQUENCE [LARGE SCALE GENOMIC DNA]</scope>
    <source>
        <strain evidence="9 10">CCTCC AA 208026</strain>
    </source>
</reference>
<evidence type="ECO:0000259" key="8">
    <source>
        <dbReference type="Pfam" id="PF08281"/>
    </source>
</evidence>
<dbReference type="GO" id="GO:0006950">
    <property type="term" value="P:response to stress"/>
    <property type="evidence" value="ECO:0007669"/>
    <property type="project" value="UniProtKB-ARBA"/>
</dbReference>
<dbReference type="InterPro" id="IPR039425">
    <property type="entry name" value="RNA_pol_sigma-70-like"/>
</dbReference>
<dbReference type="Pfam" id="PF04542">
    <property type="entry name" value="Sigma70_r2"/>
    <property type="match status" value="1"/>
</dbReference>
<protein>
    <recommendedName>
        <fullName evidence="6">RNA polymerase sigma factor</fullName>
    </recommendedName>
</protein>
<dbReference type="AlphaFoldDB" id="A0A367F9J2"/>
<dbReference type="PANTHER" id="PTHR43133:SF61">
    <property type="entry name" value="ECF RNA POLYMERASE SIGMA FACTOR SIGC"/>
    <property type="match status" value="1"/>
</dbReference>
<dbReference type="GO" id="GO:0006352">
    <property type="term" value="P:DNA-templated transcription initiation"/>
    <property type="evidence" value="ECO:0007669"/>
    <property type="project" value="InterPro"/>
</dbReference>
<evidence type="ECO:0000256" key="5">
    <source>
        <dbReference type="ARBA" id="ARBA00023163"/>
    </source>
</evidence>
<dbReference type="CDD" id="cd06171">
    <property type="entry name" value="Sigma70_r4"/>
    <property type="match status" value="1"/>
</dbReference>
<dbReference type="InterPro" id="IPR013324">
    <property type="entry name" value="RNA_pol_sigma_r3/r4-like"/>
</dbReference>
<name>A0A367F9J2_9ACTN</name>
<dbReference type="SUPFAM" id="SSF88946">
    <property type="entry name" value="Sigma2 domain of RNA polymerase sigma factors"/>
    <property type="match status" value="1"/>
</dbReference>
<keyword evidence="2 6" id="KW-0805">Transcription regulation</keyword>
<dbReference type="GO" id="GO:0016987">
    <property type="term" value="F:sigma factor activity"/>
    <property type="evidence" value="ECO:0007669"/>
    <property type="project" value="UniProtKB-KW"/>
</dbReference>
<dbReference type="InterPro" id="IPR000838">
    <property type="entry name" value="RNA_pol_sigma70_ECF_CS"/>
</dbReference>
<organism evidence="9 10">
    <name type="scientific">Sphaerisporangium album</name>
    <dbReference type="NCBI Taxonomy" id="509200"/>
    <lineage>
        <taxon>Bacteria</taxon>
        <taxon>Bacillati</taxon>
        <taxon>Actinomycetota</taxon>
        <taxon>Actinomycetes</taxon>
        <taxon>Streptosporangiales</taxon>
        <taxon>Streptosporangiaceae</taxon>
        <taxon>Sphaerisporangium</taxon>
    </lineage>
</organism>
<dbReference type="InterPro" id="IPR036388">
    <property type="entry name" value="WH-like_DNA-bd_sf"/>
</dbReference>
<dbReference type="OrthoDB" id="3821507at2"/>
<evidence type="ECO:0000256" key="4">
    <source>
        <dbReference type="ARBA" id="ARBA00023125"/>
    </source>
</evidence>
<dbReference type="Gene3D" id="1.10.1740.10">
    <property type="match status" value="1"/>
</dbReference>
<keyword evidence="5 6" id="KW-0804">Transcription</keyword>
<evidence type="ECO:0000259" key="7">
    <source>
        <dbReference type="Pfam" id="PF04542"/>
    </source>
</evidence>
<evidence type="ECO:0000313" key="9">
    <source>
        <dbReference type="EMBL" id="RCG27038.1"/>
    </source>
</evidence>
<feature type="domain" description="RNA polymerase sigma-70 region 2" evidence="7">
    <location>
        <begin position="40"/>
        <end position="99"/>
    </location>
</feature>
<sequence>MSSVTREHRTPDDDRRLTVLALAAREGRPADIEAFARAIYPDVQRFTTYLTDPQAAEDLTQETLVRVLGSLPRFAGRSSARTWLLSIVRRVVVDRFRTAAVRPVIADVPDWQLAAERRQLRDLPGAEDGVALADLLDKVPPDRRQAFVLTQLAGLPYAEAADLIGCPIGTVRSRVARARAQLMASLLEADAAGGTRATVAPSCRAARCLGLPLS</sequence>
<comment type="caution">
    <text evidence="9">The sequence shown here is derived from an EMBL/GenBank/DDBJ whole genome shotgun (WGS) entry which is preliminary data.</text>
</comment>
<dbReference type="InterPro" id="IPR014284">
    <property type="entry name" value="RNA_pol_sigma-70_dom"/>
</dbReference>
<accession>A0A367F9J2</accession>
<evidence type="ECO:0000313" key="10">
    <source>
        <dbReference type="Proteomes" id="UP000253094"/>
    </source>
</evidence>
<dbReference type="Gene3D" id="1.10.10.10">
    <property type="entry name" value="Winged helix-like DNA-binding domain superfamily/Winged helix DNA-binding domain"/>
    <property type="match status" value="1"/>
</dbReference>
<dbReference type="InterPro" id="IPR013249">
    <property type="entry name" value="RNA_pol_sigma70_r4_t2"/>
</dbReference>
<dbReference type="EMBL" id="QOIL01000017">
    <property type="protein sequence ID" value="RCG27038.1"/>
    <property type="molecule type" value="Genomic_DNA"/>
</dbReference>
<dbReference type="InterPro" id="IPR007627">
    <property type="entry name" value="RNA_pol_sigma70_r2"/>
</dbReference>
<dbReference type="RefSeq" id="WP_114031805.1">
    <property type="nucleotide sequence ID" value="NZ_QOIL01000017.1"/>
</dbReference>
<evidence type="ECO:0000256" key="1">
    <source>
        <dbReference type="ARBA" id="ARBA00010641"/>
    </source>
</evidence>
<evidence type="ECO:0000256" key="6">
    <source>
        <dbReference type="RuleBase" id="RU000716"/>
    </source>
</evidence>
<proteinExistence type="inferred from homology"/>
<dbReference type="PANTHER" id="PTHR43133">
    <property type="entry name" value="RNA POLYMERASE ECF-TYPE SIGMA FACTO"/>
    <property type="match status" value="1"/>
</dbReference>
<dbReference type="NCBIfam" id="TIGR02937">
    <property type="entry name" value="sigma70-ECF"/>
    <property type="match status" value="1"/>
</dbReference>
<evidence type="ECO:0000256" key="3">
    <source>
        <dbReference type="ARBA" id="ARBA00023082"/>
    </source>
</evidence>
<dbReference type="Proteomes" id="UP000253094">
    <property type="component" value="Unassembled WGS sequence"/>
</dbReference>
<dbReference type="PROSITE" id="PS01063">
    <property type="entry name" value="SIGMA70_ECF"/>
    <property type="match status" value="1"/>
</dbReference>